<keyword evidence="1" id="KW-1015">Disulfide bond</keyword>
<accession>A0ABN8L593</accession>
<dbReference type="InterPro" id="IPR018378">
    <property type="entry name" value="C-type_lectin_CS"/>
</dbReference>
<dbReference type="Pfam" id="PF00059">
    <property type="entry name" value="Lectin_C"/>
    <property type="match status" value="2"/>
</dbReference>
<evidence type="ECO:0000313" key="3">
    <source>
        <dbReference type="EMBL" id="CAH2982710.1"/>
    </source>
</evidence>
<sequence>MHLLNALEIPMMYVVLFIHAQRDKKFFRNDYTYLEETDSFYKVHKIRKTWQDAKSVCDMEGATFFYPQDEKEANVVLEFWKKTQNLNYFYIGVADLVVEGVFVTTDGIAIDDVYSKWRDGEPNNVNGQEHCVNLMTDGTLNDNKCDEKLSFICKKKRSMIKWNQFCNIPAIGYNYSETVGNCYKLHLIPRTWTDAFIICNAEHSYLAIVDSNAEAEYLKQLFLNAPKNNIVGDYLRDEVLLGFHNRNGDGWKTVKGTALENSAYSKWGYQQPDGGDDEECGSMFMFCNATLNDVSCSKKGLFICEHDVPDQRRLFKKIFSGKKSSIFNVFS</sequence>
<organism evidence="3 4">
    <name type="scientific">Chilo suppressalis</name>
    <name type="common">Asiatic rice borer moth</name>
    <dbReference type="NCBI Taxonomy" id="168631"/>
    <lineage>
        <taxon>Eukaryota</taxon>
        <taxon>Metazoa</taxon>
        <taxon>Ecdysozoa</taxon>
        <taxon>Arthropoda</taxon>
        <taxon>Hexapoda</taxon>
        <taxon>Insecta</taxon>
        <taxon>Pterygota</taxon>
        <taxon>Neoptera</taxon>
        <taxon>Endopterygota</taxon>
        <taxon>Lepidoptera</taxon>
        <taxon>Glossata</taxon>
        <taxon>Ditrysia</taxon>
        <taxon>Pyraloidea</taxon>
        <taxon>Crambidae</taxon>
        <taxon>Crambinae</taxon>
        <taxon>Chilo</taxon>
    </lineage>
</organism>
<protein>
    <recommendedName>
        <fullName evidence="2">C-type lectin domain-containing protein</fullName>
    </recommendedName>
</protein>
<reference evidence="3" key="1">
    <citation type="submission" date="2021-12" db="EMBL/GenBank/DDBJ databases">
        <authorList>
            <person name="King R."/>
        </authorList>
    </citation>
    <scope>NUCLEOTIDE SEQUENCE</scope>
</reference>
<dbReference type="SMART" id="SM00034">
    <property type="entry name" value="CLECT"/>
    <property type="match status" value="2"/>
</dbReference>
<dbReference type="EMBL" id="OU963908">
    <property type="protein sequence ID" value="CAH2982710.1"/>
    <property type="molecule type" value="Genomic_DNA"/>
</dbReference>
<dbReference type="Proteomes" id="UP001153292">
    <property type="component" value="Chromosome 15"/>
</dbReference>
<dbReference type="PROSITE" id="PS50041">
    <property type="entry name" value="C_TYPE_LECTIN_2"/>
    <property type="match status" value="2"/>
</dbReference>
<dbReference type="InterPro" id="IPR050111">
    <property type="entry name" value="C-type_lectin/snaclec_domain"/>
</dbReference>
<proteinExistence type="predicted"/>
<name>A0ABN8L593_CHISP</name>
<dbReference type="Gene3D" id="3.10.100.10">
    <property type="entry name" value="Mannose-Binding Protein A, subunit A"/>
    <property type="match status" value="2"/>
</dbReference>
<dbReference type="PROSITE" id="PS00615">
    <property type="entry name" value="C_TYPE_LECTIN_1"/>
    <property type="match status" value="2"/>
</dbReference>
<gene>
    <name evidence="3" type="ORF">CHILSU_LOCUS3100</name>
</gene>
<feature type="domain" description="C-type lectin" evidence="2">
    <location>
        <begin position="178"/>
        <end position="305"/>
    </location>
</feature>
<keyword evidence="4" id="KW-1185">Reference proteome</keyword>
<dbReference type="CDD" id="cd00037">
    <property type="entry name" value="CLECT"/>
    <property type="match status" value="2"/>
</dbReference>
<dbReference type="SUPFAM" id="SSF56436">
    <property type="entry name" value="C-type lectin-like"/>
    <property type="match status" value="2"/>
</dbReference>
<evidence type="ECO:0000313" key="4">
    <source>
        <dbReference type="Proteomes" id="UP001153292"/>
    </source>
</evidence>
<dbReference type="InterPro" id="IPR001304">
    <property type="entry name" value="C-type_lectin-like"/>
</dbReference>
<evidence type="ECO:0000259" key="2">
    <source>
        <dbReference type="PROSITE" id="PS50041"/>
    </source>
</evidence>
<feature type="domain" description="C-type lectin" evidence="2">
    <location>
        <begin position="41"/>
        <end position="154"/>
    </location>
</feature>
<dbReference type="PANTHER" id="PTHR22803">
    <property type="entry name" value="MANNOSE, PHOSPHOLIPASE, LECTIN RECEPTOR RELATED"/>
    <property type="match status" value="1"/>
</dbReference>
<evidence type="ECO:0000256" key="1">
    <source>
        <dbReference type="ARBA" id="ARBA00023157"/>
    </source>
</evidence>
<dbReference type="InterPro" id="IPR016187">
    <property type="entry name" value="CTDL_fold"/>
</dbReference>
<dbReference type="InterPro" id="IPR016186">
    <property type="entry name" value="C-type_lectin-like/link_sf"/>
</dbReference>